<dbReference type="EMBL" id="JBICBT010000207">
    <property type="protein sequence ID" value="KAL3120810.1"/>
    <property type="molecule type" value="Genomic_DNA"/>
</dbReference>
<feature type="domain" description="YrdC-like" evidence="17">
    <location>
        <begin position="46"/>
        <end position="232"/>
    </location>
</feature>
<organism evidence="18 19">
    <name type="scientific">Heterodera trifolii</name>
    <dbReference type="NCBI Taxonomy" id="157864"/>
    <lineage>
        <taxon>Eukaryota</taxon>
        <taxon>Metazoa</taxon>
        <taxon>Ecdysozoa</taxon>
        <taxon>Nematoda</taxon>
        <taxon>Chromadorea</taxon>
        <taxon>Rhabditida</taxon>
        <taxon>Tylenchina</taxon>
        <taxon>Tylenchomorpha</taxon>
        <taxon>Tylenchoidea</taxon>
        <taxon>Heteroderidae</taxon>
        <taxon>Heteroderinae</taxon>
        <taxon>Heterodera</taxon>
    </lineage>
</organism>
<evidence type="ECO:0000256" key="5">
    <source>
        <dbReference type="ARBA" id="ARBA00012584"/>
    </source>
</evidence>
<evidence type="ECO:0000256" key="10">
    <source>
        <dbReference type="ARBA" id="ARBA00022946"/>
    </source>
</evidence>
<gene>
    <name evidence="18" type="ORF">niasHT_008102</name>
</gene>
<accession>A0ABD2LZX7</accession>
<keyword evidence="7" id="KW-1003">Cell membrane</keyword>
<feature type="region of interest" description="Disordered" evidence="16">
    <location>
        <begin position="276"/>
        <end position="349"/>
    </location>
</feature>
<dbReference type="InterPro" id="IPR050156">
    <property type="entry name" value="TC-AMP_synthase_SUA5"/>
</dbReference>
<keyword evidence="19" id="KW-1185">Reference proteome</keyword>
<evidence type="ECO:0000313" key="19">
    <source>
        <dbReference type="Proteomes" id="UP001620626"/>
    </source>
</evidence>
<sequence length="349" mass="39540">MIRGFFKQYDKNLVAKFNSLKNKAWRVAMPGSNIRKLDTNSISGWSIVVDIAFNALMKGQVVAVPTDTLYGLVALAEHSDKLYKIKRRAVQKPLGLFLDRPESIKKYCDQTVPDEFLHLIYPGPVTLLFNRTDAVPSDFNPGCSTVGVRVPQAKFVRDLCRRMPFRLLAQTSANVSGGPNPLCIRDFEEIWDDIDLIVDAGEIIENNGADEGSTVVDLSLPGQYKMIRQGCAPIETIHLLREFGLRSTDEIQRERLIEASKGLKVLEIEACEIAREDESVEREEEEGKDAREGERATEEERDIGRKEGKREEERVAEEEEDNRRKEGKREESAGEEEKDTGRKQQQKAN</sequence>
<evidence type="ECO:0000256" key="3">
    <source>
        <dbReference type="ARBA" id="ARBA00004496"/>
    </source>
</evidence>
<evidence type="ECO:0000256" key="2">
    <source>
        <dbReference type="ARBA" id="ARBA00004202"/>
    </source>
</evidence>
<dbReference type="EC" id="2.7.7.87" evidence="5"/>
<evidence type="ECO:0000256" key="8">
    <source>
        <dbReference type="ARBA" id="ARBA00022490"/>
    </source>
</evidence>
<feature type="compositionally biased region" description="Basic and acidic residues" evidence="16">
    <location>
        <begin position="321"/>
        <end position="332"/>
    </location>
</feature>
<dbReference type="FunFam" id="3.90.870.10:FF:000007">
    <property type="entry name" value="YrdC N6-threonylcarbamoyltransferase domain containing"/>
    <property type="match status" value="1"/>
</dbReference>
<evidence type="ECO:0000256" key="9">
    <source>
        <dbReference type="ARBA" id="ARBA00022679"/>
    </source>
</evidence>
<dbReference type="SUPFAM" id="SSF55821">
    <property type="entry name" value="YrdC/RibB"/>
    <property type="match status" value="1"/>
</dbReference>
<evidence type="ECO:0000256" key="14">
    <source>
        <dbReference type="ARBA" id="ARBA00058524"/>
    </source>
</evidence>
<evidence type="ECO:0000256" key="1">
    <source>
        <dbReference type="ARBA" id="ARBA00004173"/>
    </source>
</evidence>
<dbReference type="GO" id="GO:0005886">
    <property type="term" value="C:plasma membrane"/>
    <property type="evidence" value="ECO:0007669"/>
    <property type="project" value="UniProtKB-SubCell"/>
</dbReference>
<dbReference type="Gene3D" id="3.90.870.10">
    <property type="entry name" value="DHBP synthase"/>
    <property type="match status" value="1"/>
</dbReference>
<name>A0ABD2LZX7_9BILA</name>
<keyword evidence="12" id="KW-0472">Membrane</keyword>
<evidence type="ECO:0000256" key="16">
    <source>
        <dbReference type="SAM" id="MobiDB-lite"/>
    </source>
</evidence>
<dbReference type="InterPro" id="IPR017945">
    <property type="entry name" value="DHBP_synth_RibB-like_a/b_dom"/>
</dbReference>
<dbReference type="InterPro" id="IPR006070">
    <property type="entry name" value="Sua5-like_dom"/>
</dbReference>
<evidence type="ECO:0000313" key="18">
    <source>
        <dbReference type="EMBL" id="KAL3120810.1"/>
    </source>
</evidence>
<comment type="function">
    <text evidence="14">Cytoplasmic and mitochondrial threonylcarbamoyl-AMP synthase required for the formation of a threonylcarbamoyl group on adenosine at position 37 (t(6)A37) in tRNAs that read codons beginning with adenine. Catalyzes the conversion of L-threonine, HCO(3)(-)/CO(2) and ATP to give threonylcarbamoyl-AMP (TC-AMP) as the acyladenylate intermediate, with the release of diphosphate. Participates in t(6)A37 formation in cytoplasmic and mitochondrial tRNAs. May regulate the activity of some transporters.</text>
</comment>
<proteinExistence type="inferred from homology"/>
<comment type="subcellular location">
    <subcellularLocation>
        <location evidence="2">Cell membrane</location>
        <topology evidence="2">Peripheral membrane protein</topology>
    </subcellularLocation>
    <subcellularLocation>
        <location evidence="3">Cytoplasm</location>
    </subcellularLocation>
    <subcellularLocation>
        <location evidence="1">Mitochondrion</location>
    </subcellularLocation>
</comment>
<dbReference type="Pfam" id="PF01300">
    <property type="entry name" value="Sua5_yciO_yrdC"/>
    <property type="match status" value="1"/>
</dbReference>
<keyword evidence="8" id="KW-0963">Cytoplasm</keyword>
<dbReference type="PANTHER" id="PTHR17490">
    <property type="entry name" value="SUA5"/>
    <property type="match status" value="1"/>
</dbReference>
<evidence type="ECO:0000256" key="12">
    <source>
        <dbReference type="ARBA" id="ARBA00023136"/>
    </source>
</evidence>
<feature type="compositionally biased region" description="Basic and acidic residues" evidence="16">
    <location>
        <begin position="288"/>
        <end position="313"/>
    </location>
</feature>
<evidence type="ECO:0000259" key="17">
    <source>
        <dbReference type="PROSITE" id="PS51163"/>
    </source>
</evidence>
<dbReference type="PANTHER" id="PTHR17490:SF10">
    <property type="entry name" value="THREONYLCARBAMOYL-AMP SYNTHASE"/>
    <property type="match status" value="1"/>
</dbReference>
<dbReference type="PROSITE" id="PS51163">
    <property type="entry name" value="YRDC"/>
    <property type="match status" value="1"/>
</dbReference>
<dbReference type="AlphaFoldDB" id="A0ABD2LZX7"/>
<evidence type="ECO:0000256" key="7">
    <source>
        <dbReference type="ARBA" id="ARBA00022475"/>
    </source>
</evidence>
<comment type="similarity">
    <text evidence="4">Belongs to the SUA5 family.</text>
</comment>
<evidence type="ECO:0000256" key="6">
    <source>
        <dbReference type="ARBA" id="ARBA00015492"/>
    </source>
</evidence>
<comment type="catalytic activity">
    <reaction evidence="13">
        <text>L-threonine + hydrogencarbonate + ATP = L-threonylcarbamoyladenylate + diphosphate + H2O</text>
        <dbReference type="Rhea" id="RHEA:36407"/>
        <dbReference type="ChEBI" id="CHEBI:15377"/>
        <dbReference type="ChEBI" id="CHEBI:17544"/>
        <dbReference type="ChEBI" id="CHEBI:30616"/>
        <dbReference type="ChEBI" id="CHEBI:33019"/>
        <dbReference type="ChEBI" id="CHEBI:57926"/>
        <dbReference type="ChEBI" id="CHEBI:73682"/>
        <dbReference type="EC" id="2.7.7.87"/>
    </reaction>
</comment>
<evidence type="ECO:0000256" key="11">
    <source>
        <dbReference type="ARBA" id="ARBA00023128"/>
    </source>
</evidence>
<dbReference type="GO" id="GO:0005739">
    <property type="term" value="C:mitochondrion"/>
    <property type="evidence" value="ECO:0007669"/>
    <property type="project" value="UniProtKB-SubCell"/>
</dbReference>
<keyword evidence="10" id="KW-0809">Transit peptide</keyword>
<comment type="subunit">
    <text evidence="15">Interacts with RSC1A1.</text>
</comment>
<feature type="compositionally biased region" description="Acidic residues" evidence="16">
    <location>
        <begin position="278"/>
        <end position="287"/>
    </location>
</feature>
<dbReference type="GO" id="GO:0061710">
    <property type="term" value="F:L-threonylcarbamoyladenylate synthase"/>
    <property type="evidence" value="ECO:0007669"/>
    <property type="project" value="UniProtKB-EC"/>
</dbReference>
<keyword evidence="11" id="KW-0496">Mitochondrion</keyword>
<reference evidence="18 19" key="1">
    <citation type="submission" date="2024-10" db="EMBL/GenBank/DDBJ databases">
        <authorList>
            <person name="Kim D."/>
        </authorList>
    </citation>
    <scope>NUCLEOTIDE SEQUENCE [LARGE SCALE GENOMIC DNA]</scope>
    <source>
        <strain evidence="18">BH-2024</strain>
    </source>
</reference>
<dbReference type="Proteomes" id="UP001620626">
    <property type="component" value="Unassembled WGS sequence"/>
</dbReference>
<comment type="caution">
    <text evidence="18">The sequence shown here is derived from an EMBL/GenBank/DDBJ whole genome shotgun (WGS) entry which is preliminary data.</text>
</comment>
<evidence type="ECO:0000256" key="13">
    <source>
        <dbReference type="ARBA" id="ARBA00048366"/>
    </source>
</evidence>
<protein>
    <recommendedName>
        <fullName evidence="6">Threonylcarbamoyl-AMP synthase</fullName>
        <ecNumber evidence="5">2.7.7.87</ecNumber>
    </recommendedName>
</protein>
<keyword evidence="9" id="KW-0808">Transferase</keyword>
<evidence type="ECO:0000256" key="15">
    <source>
        <dbReference type="ARBA" id="ARBA00063146"/>
    </source>
</evidence>
<evidence type="ECO:0000256" key="4">
    <source>
        <dbReference type="ARBA" id="ARBA00007663"/>
    </source>
</evidence>